<dbReference type="GO" id="GO:0005874">
    <property type="term" value="C:microtubule"/>
    <property type="evidence" value="ECO:0007669"/>
    <property type="project" value="TreeGrafter"/>
</dbReference>
<dbReference type="InterPro" id="IPR001401">
    <property type="entry name" value="Dynamin_GTPase"/>
</dbReference>
<dbReference type="GO" id="GO:0003924">
    <property type="term" value="F:GTPase activity"/>
    <property type="evidence" value="ECO:0007669"/>
    <property type="project" value="InterPro"/>
</dbReference>
<gene>
    <name evidence="3" type="ORF">Fcan01_23686</name>
</gene>
<organism evidence="3 4">
    <name type="scientific">Folsomia candida</name>
    <name type="common">Springtail</name>
    <dbReference type="NCBI Taxonomy" id="158441"/>
    <lineage>
        <taxon>Eukaryota</taxon>
        <taxon>Metazoa</taxon>
        <taxon>Ecdysozoa</taxon>
        <taxon>Arthropoda</taxon>
        <taxon>Hexapoda</taxon>
        <taxon>Collembola</taxon>
        <taxon>Entomobryomorpha</taxon>
        <taxon>Isotomoidea</taxon>
        <taxon>Isotomidae</taxon>
        <taxon>Proisotominae</taxon>
        <taxon>Folsomia</taxon>
    </lineage>
</organism>
<protein>
    <submittedName>
        <fullName evidence="3">Dynamin</fullName>
    </submittedName>
</protein>
<dbReference type="PROSITE" id="PS00410">
    <property type="entry name" value="G_DYNAMIN_1"/>
    <property type="match status" value="1"/>
</dbReference>
<dbReference type="Proteomes" id="UP000198287">
    <property type="component" value="Unassembled WGS sequence"/>
</dbReference>
<keyword evidence="1" id="KW-0547">Nucleotide-binding</keyword>
<dbReference type="PROSITE" id="PS51718">
    <property type="entry name" value="G_DYNAMIN_2"/>
    <property type="match status" value="1"/>
</dbReference>
<dbReference type="SUPFAM" id="SSF52540">
    <property type="entry name" value="P-loop containing nucleoside triphosphate hydrolases"/>
    <property type="match status" value="1"/>
</dbReference>
<dbReference type="EMBL" id="LNIX01000029">
    <property type="protein sequence ID" value="OXA41462.1"/>
    <property type="molecule type" value="Genomic_DNA"/>
</dbReference>
<proteinExistence type="inferred from homology"/>
<dbReference type="InterPro" id="IPR022812">
    <property type="entry name" value="Dynamin"/>
</dbReference>
<keyword evidence="4" id="KW-1185">Reference proteome</keyword>
<reference evidence="3 4" key="1">
    <citation type="submission" date="2015-12" db="EMBL/GenBank/DDBJ databases">
        <title>The genome of Folsomia candida.</title>
        <authorList>
            <person name="Faddeeva A."/>
            <person name="Derks M.F."/>
            <person name="Anvar Y."/>
            <person name="Smit S."/>
            <person name="Van Straalen N."/>
            <person name="Roelofs D."/>
        </authorList>
    </citation>
    <scope>NUCLEOTIDE SEQUENCE [LARGE SCALE GENOMIC DNA]</scope>
    <source>
        <strain evidence="3 4">VU population</strain>
        <tissue evidence="3">Whole body</tissue>
    </source>
</reference>
<dbReference type="GO" id="GO:0005525">
    <property type="term" value="F:GTP binding"/>
    <property type="evidence" value="ECO:0007669"/>
    <property type="project" value="UniProtKB-KW"/>
</dbReference>
<evidence type="ECO:0000313" key="3">
    <source>
        <dbReference type="EMBL" id="OXA41462.1"/>
    </source>
</evidence>
<dbReference type="SMART" id="SM00053">
    <property type="entry name" value="DYNc"/>
    <property type="match status" value="1"/>
</dbReference>
<dbReference type="AlphaFoldDB" id="A0A226D7D4"/>
<comment type="caution">
    <text evidence="3">The sequence shown here is derived from an EMBL/GenBank/DDBJ whole genome shotgun (WGS) entry which is preliminary data.</text>
</comment>
<keyword evidence="1" id="KW-0342">GTP-binding</keyword>
<dbReference type="Gene3D" id="3.40.50.300">
    <property type="entry name" value="P-loop containing nucleotide triphosphate hydrolases"/>
    <property type="match status" value="1"/>
</dbReference>
<accession>A0A226D7D4</accession>
<dbReference type="InterPro" id="IPR045063">
    <property type="entry name" value="Dynamin_N"/>
</dbReference>
<dbReference type="GO" id="GO:0005737">
    <property type="term" value="C:cytoplasm"/>
    <property type="evidence" value="ECO:0007669"/>
    <property type="project" value="TreeGrafter"/>
</dbReference>
<dbReference type="InterPro" id="IPR030381">
    <property type="entry name" value="G_DYNAMIN_dom"/>
</dbReference>
<evidence type="ECO:0000313" key="4">
    <source>
        <dbReference type="Proteomes" id="UP000198287"/>
    </source>
</evidence>
<name>A0A226D7D4_FOLCA</name>
<dbReference type="InterPro" id="IPR027417">
    <property type="entry name" value="P-loop_NTPase"/>
</dbReference>
<dbReference type="GO" id="GO:0008017">
    <property type="term" value="F:microtubule binding"/>
    <property type="evidence" value="ECO:0007669"/>
    <property type="project" value="TreeGrafter"/>
</dbReference>
<evidence type="ECO:0000256" key="1">
    <source>
        <dbReference type="RuleBase" id="RU003932"/>
    </source>
</evidence>
<sequence length="543" mass="60741">MEDLIDFINNLREGFIRCGMPFTFGLPQIAVVGGQSSGKSSLLETFVRRDFLPRGSDIVTRTPLILNLKNSDGPEHGVFLHRPGPMYDFSAIKEEIANQTEILAGPGKNISNIPIHLTIFSPHVVDVTLVDLPGSVKVRVSSQPSDIVNQVHSTIMKYISKEETIILAVTAGNVDLANSDAIQISQEVDPEGYVGVVLRSQEDIENNVSMVEALENEKRFFTESEEFRHLNGRIGTEYLGNLLSKELRAHIMRCIPSLKQYMQKNLDNANSKIAELDPLFSPRYKRQTIYRLLDSVRISIVDELEGLYPTLVQLSGYSTGSLVLRAATKHKAALMSAEIDLDEAAIGYAITNSAAVNFFHFTSNSPLQRLLSFELGKIITPIIDAIEEISDLVVTCTTQALQQLSGFPTLQEIVRGKLKQNIEKQKKKCILLMTSFIRSRQVYIDPDSLDYKIRIVKKLAIQHINAAQNAIGCTLPPVIKLCMITDFLAEELPLLVSDIHDDVEQFILSDMPDDKELERYKLLQQTCLLSLQHISQLESNYAK</sequence>
<dbReference type="PANTHER" id="PTHR11566">
    <property type="entry name" value="DYNAMIN"/>
    <property type="match status" value="1"/>
</dbReference>
<dbReference type="PRINTS" id="PR00195">
    <property type="entry name" value="DYNAMIN"/>
</dbReference>
<evidence type="ECO:0000259" key="2">
    <source>
        <dbReference type="PROSITE" id="PS51718"/>
    </source>
</evidence>
<dbReference type="STRING" id="158441.A0A226D7D4"/>
<dbReference type="Pfam" id="PF00350">
    <property type="entry name" value="Dynamin_N"/>
    <property type="match status" value="1"/>
</dbReference>
<dbReference type="GO" id="GO:0016020">
    <property type="term" value="C:membrane"/>
    <property type="evidence" value="ECO:0007669"/>
    <property type="project" value="TreeGrafter"/>
</dbReference>
<dbReference type="OrthoDB" id="5061070at2759"/>
<feature type="domain" description="Dynamin-type G" evidence="2">
    <location>
        <begin position="23"/>
        <end position="192"/>
    </location>
</feature>
<dbReference type="InterPro" id="IPR019762">
    <property type="entry name" value="Dynamin_GTPase_CS"/>
</dbReference>
<dbReference type="PANTHER" id="PTHR11566:SF21">
    <property type="entry name" value="DYNAMIN RELATED PROTEIN 1, ISOFORM A"/>
    <property type="match status" value="1"/>
</dbReference>
<dbReference type="CDD" id="cd08771">
    <property type="entry name" value="DLP_1"/>
    <property type="match status" value="1"/>
</dbReference>
<comment type="similarity">
    <text evidence="1">Belongs to the TRAFAC class dynamin-like GTPase superfamily. Dynamin/Fzo/YdjA family.</text>
</comment>
<dbReference type="Gene3D" id="1.20.120.1240">
    <property type="entry name" value="Dynamin, middle domain"/>
    <property type="match status" value="1"/>
</dbReference>